<dbReference type="AlphaFoldDB" id="W7HXD7"/>
<feature type="domain" description="J" evidence="2">
    <location>
        <begin position="17"/>
        <end position="84"/>
    </location>
</feature>
<feature type="region of interest" description="Disordered" evidence="1">
    <location>
        <begin position="226"/>
        <end position="341"/>
    </location>
</feature>
<dbReference type="GO" id="GO:0005737">
    <property type="term" value="C:cytoplasm"/>
    <property type="evidence" value="ECO:0007669"/>
    <property type="project" value="TreeGrafter"/>
</dbReference>
<dbReference type="PANTHER" id="PTHR44144:SF1">
    <property type="entry name" value="DNAJ HOMOLOG SUBFAMILY C MEMBER 9"/>
    <property type="match status" value="1"/>
</dbReference>
<dbReference type="Pfam" id="PF23302">
    <property type="entry name" value="HTH_DNAJC9"/>
    <property type="match status" value="1"/>
</dbReference>
<dbReference type="EMBL" id="KI966434">
    <property type="protein sequence ID" value="EWC44782.1"/>
    <property type="molecule type" value="Genomic_DNA"/>
</dbReference>
<dbReference type="Proteomes" id="UP000024837">
    <property type="component" value="Unassembled WGS sequence"/>
</dbReference>
<feature type="region of interest" description="Disordered" evidence="1">
    <location>
        <begin position="184"/>
        <end position="208"/>
    </location>
</feature>
<feature type="compositionally biased region" description="Basic and acidic residues" evidence="1">
    <location>
        <begin position="199"/>
        <end position="208"/>
    </location>
</feature>
<dbReference type="SMART" id="SM00271">
    <property type="entry name" value="DnaJ"/>
    <property type="match status" value="1"/>
</dbReference>
<dbReference type="GO" id="GO:0042393">
    <property type="term" value="F:histone binding"/>
    <property type="evidence" value="ECO:0007669"/>
    <property type="project" value="EnsemblFungi"/>
</dbReference>
<dbReference type="InterPro" id="IPR001623">
    <property type="entry name" value="DnaJ_domain"/>
</dbReference>
<name>W7HXD7_9PEZI</name>
<dbReference type="InterPro" id="IPR056453">
    <property type="entry name" value="HTH_DNAJC9"/>
</dbReference>
<dbReference type="OrthoDB" id="110024at2759"/>
<dbReference type="SUPFAM" id="SSF46565">
    <property type="entry name" value="Chaperone J-domain"/>
    <property type="match status" value="1"/>
</dbReference>
<dbReference type="InterPro" id="IPR036869">
    <property type="entry name" value="J_dom_sf"/>
</dbReference>
<feature type="compositionally biased region" description="Basic residues" evidence="1">
    <location>
        <begin position="247"/>
        <end position="260"/>
    </location>
</feature>
<dbReference type="FunFam" id="1.10.287.110:FF:000110">
    <property type="entry name" value="DnaJ domain protein (AFU_orthologue AFUA_2G13210)"/>
    <property type="match status" value="1"/>
</dbReference>
<gene>
    <name evidence="3" type="ORF">DRE_06420</name>
</gene>
<dbReference type="GO" id="GO:0031072">
    <property type="term" value="F:heat shock protein binding"/>
    <property type="evidence" value="ECO:0007669"/>
    <property type="project" value="TreeGrafter"/>
</dbReference>
<dbReference type="InterPro" id="IPR052594">
    <property type="entry name" value="J_domain-containing_protein"/>
</dbReference>
<evidence type="ECO:0000256" key="1">
    <source>
        <dbReference type="SAM" id="MobiDB-lite"/>
    </source>
</evidence>
<reference evidence="3 4" key="1">
    <citation type="submission" date="2013-05" db="EMBL/GenBank/DDBJ databases">
        <title>Drechslerella stenobrocha genome reveals carnivorous origination and mechanical trapping mechanism of predatory fungi.</title>
        <authorList>
            <person name="Liu X."/>
            <person name="Zhang W."/>
            <person name="Liu K."/>
        </authorList>
    </citation>
    <scope>NUCLEOTIDE SEQUENCE [LARGE SCALE GENOMIC DNA]</scope>
    <source>
        <strain evidence="3 4">248</strain>
    </source>
</reference>
<evidence type="ECO:0000313" key="4">
    <source>
        <dbReference type="Proteomes" id="UP000024837"/>
    </source>
</evidence>
<dbReference type="GO" id="GO:0005634">
    <property type="term" value="C:nucleus"/>
    <property type="evidence" value="ECO:0007669"/>
    <property type="project" value="TreeGrafter"/>
</dbReference>
<evidence type="ECO:0000313" key="3">
    <source>
        <dbReference type="EMBL" id="EWC44782.1"/>
    </source>
</evidence>
<dbReference type="PROSITE" id="PS00636">
    <property type="entry name" value="DNAJ_1"/>
    <property type="match status" value="1"/>
</dbReference>
<dbReference type="Gene3D" id="1.10.287.110">
    <property type="entry name" value="DnaJ domain"/>
    <property type="match status" value="1"/>
</dbReference>
<proteinExistence type="predicted"/>
<dbReference type="PRINTS" id="PR00625">
    <property type="entry name" value="JDOMAIN"/>
</dbReference>
<dbReference type="Pfam" id="PF00226">
    <property type="entry name" value="DnaJ"/>
    <property type="match status" value="1"/>
</dbReference>
<dbReference type="InterPro" id="IPR018253">
    <property type="entry name" value="DnaJ_domain_CS"/>
</dbReference>
<feature type="compositionally biased region" description="Acidic residues" evidence="1">
    <location>
        <begin position="230"/>
        <end position="240"/>
    </location>
</feature>
<dbReference type="CDD" id="cd06257">
    <property type="entry name" value="DnaJ"/>
    <property type="match status" value="1"/>
</dbReference>
<evidence type="ECO:0000259" key="2">
    <source>
        <dbReference type="PROSITE" id="PS50076"/>
    </source>
</evidence>
<sequence length="341" mass="38333">MPSAKDIDVDSPPDDIDPYQVLGVAQAATDAEIRTAYRKLALKTHPDKAAEEDKATAHAEFQKIAFAYAVLSDETRRKRYDRTGRTDEGVGSDVFEDGFDWEAFYKEMWADVVSGDTLNEFKKTYQGSEEERADLLSIFEDVEGDMDHLFERVMLSDPIADETRFRVIIDAAIEAGEVQAHPAYVNETKKARQKRRKNAEKESKEAEEYAKKLGVYDKLFGDGKSKNADAEEAEDDEEEAVASTSTRGKKKAVATKKKKKESNPEDDPNHPLAALIRSRQNARQGKMHSFFDNLEAKYGGQPAAKKGRKRASEEPGPSEEEFLATRQRLDAGSRSKRAKRK</sequence>
<protein>
    <recommendedName>
        <fullName evidence="2">J domain-containing protein</fullName>
    </recommendedName>
</protein>
<organism evidence="3 4">
    <name type="scientific">Drechslerella stenobrocha 248</name>
    <dbReference type="NCBI Taxonomy" id="1043628"/>
    <lineage>
        <taxon>Eukaryota</taxon>
        <taxon>Fungi</taxon>
        <taxon>Dikarya</taxon>
        <taxon>Ascomycota</taxon>
        <taxon>Pezizomycotina</taxon>
        <taxon>Orbiliomycetes</taxon>
        <taxon>Orbiliales</taxon>
        <taxon>Orbiliaceae</taxon>
        <taxon>Drechslerella</taxon>
    </lineage>
</organism>
<dbReference type="PANTHER" id="PTHR44144">
    <property type="entry name" value="DNAJ HOMOLOG SUBFAMILY C MEMBER 9"/>
    <property type="match status" value="1"/>
</dbReference>
<dbReference type="HOGENOM" id="CLU_055868_0_1_1"/>
<dbReference type="PROSITE" id="PS50076">
    <property type="entry name" value="DNAJ_2"/>
    <property type="match status" value="1"/>
</dbReference>
<keyword evidence="4" id="KW-1185">Reference proteome</keyword>
<accession>W7HXD7</accession>